<keyword evidence="13" id="KW-1185">Reference proteome</keyword>
<feature type="transmembrane region" description="Helical" evidence="10">
    <location>
        <begin position="342"/>
        <end position="366"/>
    </location>
</feature>
<dbReference type="InParanoid" id="G7EAU2"/>
<sequence>MRGSHADTAGYIPLRSPFHENEDADTDYPVSNAPVRPSFESYTSRSSLDPQAQAEPNRKGSQDSDDAHTFLTAQDDSEQEHVTVHSPSISQRPAISGATSRRDIWGFWVYSFASEVYGLVVLGLFGPVLLEAFAREHGVLATDHSIPCPSASSPALADSQAACVVQLAGTFLATASFSLLIASLGVFLQALTVISLAPLADDLRYRKGLLTLFAMTGSLAALAWLAVPIGSPLVLAPVLSVLGSISYSSSGTILNSYLPGLARGLPEVQALRKAAAPALLKQHSSSSHMQKDSTDTNACYQQHVSDKMSYISSKGIAFGSAAGIALMGLSLLPITILKGSTLALRIALASAGAWWLIFSIPALLLIRRQISGQDSPVTHTLLEGWSSLGNMIKERHRLKMTFRFLFAWFILSDSYSTITAVAILFARVELRMPASSIVFIGLLVPVFAIVGVLLTPVIQRYFNYSQLRMLTVLVFLTSLIPLYGCLGFVPASPLGIKSSSEMFVVSSVFGFLYGGFSSYSRVCYGSLIPRGQESRYFSLFAITDKSAAFIGPLLVGLLANATSSIRFAFPFLLFTLLSATPLLLFAVDMRAGTEAAHLYAQQDDLSNRLNMTQR</sequence>
<evidence type="ECO:0000313" key="13">
    <source>
        <dbReference type="Proteomes" id="UP000009131"/>
    </source>
</evidence>
<keyword evidence="9 10" id="KW-0472">Membrane</keyword>
<feature type="transmembrane region" description="Helical" evidence="10">
    <location>
        <begin position="316"/>
        <end position="336"/>
    </location>
</feature>
<feature type="transmembrane region" description="Helical" evidence="10">
    <location>
        <begin position="503"/>
        <end position="524"/>
    </location>
</feature>
<feature type="transmembrane region" description="Helical" evidence="10">
    <location>
        <begin position="437"/>
        <end position="458"/>
    </location>
</feature>
<keyword evidence="7 10" id="KW-1133">Transmembrane helix</keyword>
<keyword evidence="5 10" id="KW-0812">Transmembrane</keyword>
<evidence type="ECO:0000256" key="10">
    <source>
        <dbReference type="RuleBase" id="RU363073"/>
    </source>
</evidence>
<dbReference type="EMBL" id="BABT02000252">
    <property type="protein sequence ID" value="GAA99952.1"/>
    <property type="molecule type" value="Genomic_DNA"/>
</dbReference>
<dbReference type="InterPro" id="IPR036259">
    <property type="entry name" value="MFS_trans_sf"/>
</dbReference>
<keyword evidence="8 10" id="KW-0072">Autophagy</keyword>
<evidence type="ECO:0000256" key="11">
    <source>
        <dbReference type="SAM" id="MobiDB-lite"/>
    </source>
</evidence>
<dbReference type="Proteomes" id="UP000009131">
    <property type="component" value="Unassembled WGS sequence"/>
</dbReference>
<dbReference type="PANTHER" id="PTHR23519:SF1">
    <property type="entry name" value="AUTOPHAGY-RELATED PROTEIN 22"/>
    <property type="match status" value="1"/>
</dbReference>
<evidence type="ECO:0000256" key="1">
    <source>
        <dbReference type="ARBA" id="ARBA00004128"/>
    </source>
</evidence>
<evidence type="ECO:0000256" key="5">
    <source>
        <dbReference type="ARBA" id="ARBA00022692"/>
    </source>
</evidence>
<dbReference type="Gene3D" id="1.20.1250.20">
    <property type="entry name" value="MFS general substrate transporter like domains"/>
    <property type="match status" value="1"/>
</dbReference>
<accession>G7EAU2</accession>
<proteinExistence type="inferred from homology"/>
<dbReference type="HOGENOM" id="CLU_017518_1_0_1"/>
<dbReference type="PANTHER" id="PTHR23519">
    <property type="entry name" value="AUTOPHAGY-RELATED PROTEIN 22"/>
    <property type="match status" value="1"/>
</dbReference>
<keyword evidence="3 10" id="KW-0813">Transport</keyword>
<dbReference type="SUPFAM" id="SSF103473">
    <property type="entry name" value="MFS general substrate transporter"/>
    <property type="match status" value="1"/>
</dbReference>
<feature type="transmembrane region" description="Helical" evidence="10">
    <location>
        <begin position="107"/>
        <end position="130"/>
    </location>
</feature>
<reference evidence="12 13" key="1">
    <citation type="journal article" date="2011" name="J. Gen. Appl. Microbiol.">
        <title>Draft genome sequencing of the enigmatic basidiomycete Mixia osmundae.</title>
        <authorList>
            <person name="Nishida H."/>
            <person name="Nagatsuka Y."/>
            <person name="Sugiyama J."/>
        </authorList>
    </citation>
    <scope>NUCLEOTIDE SEQUENCE [LARGE SCALE GENOMIC DNA]</scope>
    <source>
        <strain evidence="13">CBS 9802 / IAM 14324 / JCM 22182 / KY 12970</strain>
    </source>
</reference>
<gene>
    <name evidence="12" type="primary">Mo06655</name>
    <name evidence="12" type="ORF">E5Q_06655</name>
</gene>
<dbReference type="Pfam" id="PF11700">
    <property type="entry name" value="ATG22"/>
    <property type="match status" value="1"/>
</dbReference>
<dbReference type="InterPro" id="IPR050495">
    <property type="entry name" value="ATG22/LtaA_families"/>
</dbReference>
<keyword evidence="6 10" id="KW-0029">Amino-acid transport</keyword>
<name>G7EAU2_MIXOS</name>
<dbReference type="STRING" id="764103.G7EAU2"/>
<comment type="subcellular location">
    <subcellularLocation>
        <location evidence="1 10">Vacuole membrane</location>
        <topology evidence="1 10">Multi-pass membrane protein</topology>
    </subcellularLocation>
</comment>
<feature type="transmembrane region" description="Helical" evidence="10">
    <location>
        <begin position="209"/>
        <end position="227"/>
    </location>
</feature>
<comment type="similarity">
    <text evidence="2 10">Belongs to the ATG22 family.</text>
</comment>
<keyword evidence="4 10" id="KW-0926">Vacuole</keyword>
<dbReference type="InterPro" id="IPR044738">
    <property type="entry name" value="Atg22"/>
</dbReference>
<dbReference type="CDD" id="cd17483">
    <property type="entry name" value="MFS_Atg22_like"/>
    <property type="match status" value="1"/>
</dbReference>
<evidence type="ECO:0000256" key="2">
    <source>
        <dbReference type="ARBA" id="ARBA00006978"/>
    </source>
</evidence>
<evidence type="ECO:0000256" key="4">
    <source>
        <dbReference type="ARBA" id="ARBA00022554"/>
    </source>
</evidence>
<comment type="function">
    <text evidence="10">Vacuolar effluxer which mediate the efflux of amino acids resulting from autophagic degradation. The release of autophagic amino acids allows the maintenance of protein synthesis and viability during nitrogen starvation.</text>
</comment>
<evidence type="ECO:0000313" key="12">
    <source>
        <dbReference type="EMBL" id="GAA99952.1"/>
    </source>
</evidence>
<feature type="compositionally biased region" description="Polar residues" evidence="11">
    <location>
        <begin position="40"/>
        <end position="50"/>
    </location>
</feature>
<evidence type="ECO:0000256" key="6">
    <source>
        <dbReference type="ARBA" id="ARBA00022970"/>
    </source>
</evidence>
<feature type="transmembrane region" description="Helical" evidence="10">
    <location>
        <begin position="565"/>
        <end position="587"/>
    </location>
</feature>
<comment type="caution">
    <text evidence="12">The sequence shown here is derived from an EMBL/GenBank/DDBJ whole genome shotgun (WGS) entry which is preliminary data.</text>
</comment>
<feature type="compositionally biased region" description="Basic and acidic residues" evidence="11">
    <location>
        <begin position="56"/>
        <end position="68"/>
    </location>
</feature>
<feature type="transmembrane region" description="Helical" evidence="10">
    <location>
        <begin position="470"/>
        <end position="491"/>
    </location>
</feature>
<feature type="transmembrane region" description="Helical" evidence="10">
    <location>
        <begin position="177"/>
        <end position="197"/>
    </location>
</feature>
<evidence type="ECO:0000256" key="3">
    <source>
        <dbReference type="ARBA" id="ARBA00022448"/>
    </source>
</evidence>
<dbReference type="GO" id="GO:0006914">
    <property type="term" value="P:autophagy"/>
    <property type="evidence" value="ECO:0007669"/>
    <property type="project" value="UniProtKB-KW"/>
</dbReference>
<protein>
    <recommendedName>
        <fullName evidence="10">Autophagy-related protein</fullName>
    </recommendedName>
</protein>
<feature type="transmembrane region" description="Helical" evidence="10">
    <location>
        <begin position="536"/>
        <end position="559"/>
    </location>
</feature>
<feature type="transmembrane region" description="Helical" evidence="10">
    <location>
        <begin position="233"/>
        <end position="254"/>
    </location>
</feature>
<evidence type="ECO:0000256" key="7">
    <source>
        <dbReference type="ARBA" id="ARBA00022989"/>
    </source>
</evidence>
<dbReference type="FunCoup" id="G7EAU2">
    <property type="interactions" value="4"/>
</dbReference>
<evidence type="ECO:0000256" key="9">
    <source>
        <dbReference type="ARBA" id="ARBA00023136"/>
    </source>
</evidence>
<dbReference type="OrthoDB" id="192733at2759"/>
<dbReference type="eggNOG" id="ENOG502QR9I">
    <property type="taxonomic scope" value="Eukaryota"/>
</dbReference>
<feature type="transmembrane region" description="Helical" evidence="10">
    <location>
        <begin position="404"/>
        <end position="425"/>
    </location>
</feature>
<organism evidence="12 13">
    <name type="scientific">Mixia osmundae (strain CBS 9802 / IAM 14324 / JCM 22182 / KY 12970)</name>
    <dbReference type="NCBI Taxonomy" id="764103"/>
    <lineage>
        <taxon>Eukaryota</taxon>
        <taxon>Fungi</taxon>
        <taxon>Dikarya</taxon>
        <taxon>Basidiomycota</taxon>
        <taxon>Pucciniomycotina</taxon>
        <taxon>Mixiomycetes</taxon>
        <taxon>Mixiales</taxon>
        <taxon>Mixiaceae</taxon>
        <taxon>Mixia</taxon>
    </lineage>
</organism>
<evidence type="ECO:0000256" key="8">
    <source>
        <dbReference type="ARBA" id="ARBA00023006"/>
    </source>
</evidence>
<feature type="region of interest" description="Disordered" evidence="11">
    <location>
        <begin position="1"/>
        <end position="93"/>
    </location>
</feature>
<dbReference type="GO" id="GO:0032974">
    <property type="term" value="P:amino acid transmembrane export from vacuole"/>
    <property type="evidence" value="ECO:0007669"/>
    <property type="project" value="InterPro"/>
</dbReference>
<dbReference type="AlphaFoldDB" id="G7EAU2"/>
<reference evidence="12 13" key="2">
    <citation type="journal article" date="2012" name="Open Biol.">
        <title>Characteristics of nucleosomes and linker DNA regions on the genome of the basidiomycete Mixia osmundae revealed by mono- and dinucleosome mapping.</title>
        <authorList>
            <person name="Nishida H."/>
            <person name="Kondo S."/>
            <person name="Matsumoto T."/>
            <person name="Suzuki Y."/>
            <person name="Yoshikawa H."/>
            <person name="Taylor T.D."/>
            <person name="Sugiyama J."/>
        </authorList>
    </citation>
    <scope>NUCLEOTIDE SEQUENCE [LARGE SCALE GENOMIC DNA]</scope>
    <source>
        <strain evidence="13">CBS 9802 / IAM 14324 / JCM 22182 / KY 12970</strain>
    </source>
</reference>
<dbReference type="InterPro" id="IPR024671">
    <property type="entry name" value="Atg22-like"/>
</dbReference>
<dbReference type="GO" id="GO:0005774">
    <property type="term" value="C:vacuolar membrane"/>
    <property type="evidence" value="ECO:0007669"/>
    <property type="project" value="UniProtKB-SubCell"/>
</dbReference>